<accession>A0AAD4DVT8</accession>
<organism evidence="2 3">
    <name type="scientific">Suillus fuscotomentosus</name>
    <dbReference type="NCBI Taxonomy" id="1912939"/>
    <lineage>
        <taxon>Eukaryota</taxon>
        <taxon>Fungi</taxon>
        <taxon>Dikarya</taxon>
        <taxon>Basidiomycota</taxon>
        <taxon>Agaricomycotina</taxon>
        <taxon>Agaricomycetes</taxon>
        <taxon>Agaricomycetidae</taxon>
        <taxon>Boletales</taxon>
        <taxon>Suillineae</taxon>
        <taxon>Suillaceae</taxon>
        <taxon>Suillus</taxon>
    </lineage>
</organism>
<gene>
    <name evidence="2" type="ORF">F5891DRAFT_699729</name>
</gene>
<sequence length="99" mass="11090">MRLSLPAVVVALTASILVSACSKQYDPCNWNTDCCPSYFCSYNIVSMSRPLYNQNSTTMTHPVPVIHLPAFVVDWKLSRQLERHMGIVSHVSVFASYHG</sequence>
<feature type="signal peptide" evidence="1">
    <location>
        <begin position="1"/>
        <end position="20"/>
    </location>
</feature>
<name>A0AAD4DVT8_9AGAM</name>
<proteinExistence type="predicted"/>
<keyword evidence="3" id="KW-1185">Reference proteome</keyword>
<dbReference type="EMBL" id="JABBWK010000073">
    <property type="protein sequence ID" value="KAG1894907.1"/>
    <property type="molecule type" value="Genomic_DNA"/>
</dbReference>
<dbReference type="AlphaFoldDB" id="A0AAD4DVT8"/>
<dbReference type="RefSeq" id="XP_041220483.1">
    <property type="nucleotide sequence ID" value="XM_041372851.1"/>
</dbReference>
<keyword evidence="1" id="KW-0732">Signal</keyword>
<reference evidence="2" key="1">
    <citation type="journal article" date="2020" name="New Phytol.">
        <title>Comparative genomics reveals dynamic genome evolution in host specialist ectomycorrhizal fungi.</title>
        <authorList>
            <person name="Lofgren L.A."/>
            <person name="Nguyen N.H."/>
            <person name="Vilgalys R."/>
            <person name="Ruytinx J."/>
            <person name="Liao H.L."/>
            <person name="Branco S."/>
            <person name="Kuo A."/>
            <person name="LaButti K."/>
            <person name="Lipzen A."/>
            <person name="Andreopoulos W."/>
            <person name="Pangilinan J."/>
            <person name="Riley R."/>
            <person name="Hundley H."/>
            <person name="Na H."/>
            <person name="Barry K."/>
            <person name="Grigoriev I.V."/>
            <person name="Stajich J.E."/>
            <person name="Kennedy P.G."/>
        </authorList>
    </citation>
    <scope>NUCLEOTIDE SEQUENCE</scope>
    <source>
        <strain evidence="2">FC203</strain>
    </source>
</reference>
<evidence type="ECO:0000256" key="1">
    <source>
        <dbReference type="SAM" id="SignalP"/>
    </source>
</evidence>
<dbReference type="GeneID" id="64667149"/>
<dbReference type="PROSITE" id="PS51257">
    <property type="entry name" value="PROKAR_LIPOPROTEIN"/>
    <property type="match status" value="1"/>
</dbReference>
<evidence type="ECO:0000313" key="2">
    <source>
        <dbReference type="EMBL" id="KAG1894907.1"/>
    </source>
</evidence>
<feature type="chain" id="PRO_5042153045" evidence="1">
    <location>
        <begin position="21"/>
        <end position="99"/>
    </location>
</feature>
<comment type="caution">
    <text evidence="2">The sequence shown here is derived from an EMBL/GenBank/DDBJ whole genome shotgun (WGS) entry which is preliminary data.</text>
</comment>
<evidence type="ECO:0000313" key="3">
    <source>
        <dbReference type="Proteomes" id="UP001195769"/>
    </source>
</evidence>
<dbReference type="Proteomes" id="UP001195769">
    <property type="component" value="Unassembled WGS sequence"/>
</dbReference>
<protein>
    <submittedName>
        <fullName evidence="2">Uncharacterized protein</fullName>
    </submittedName>
</protein>